<evidence type="ECO:0000259" key="5">
    <source>
        <dbReference type="SMART" id="SM00382"/>
    </source>
</evidence>
<dbReference type="InterPro" id="IPR029493">
    <property type="entry name" value="RecD2-like_HHH"/>
</dbReference>
<dbReference type="GeneID" id="83459022"/>
<dbReference type="InterPro" id="IPR055446">
    <property type="entry name" value="RecD2_N_OB"/>
</dbReference>
<protein>
    <recommendedName>
        <fullName evidence="3">ATP-dependent RecD2 DNA helicase</fullName>
        <ecNumber evidence="3">5.6.2.3</ecNumber>
    </recommendedName>
    <alternativeName>
        <fullName evidence="3">DNA 5'-3' helicase subunit RecD2</fullName>
    </alternativeName>
</protein>
<evidence type="ECO:0000256" key="4">
    <source>
        <dbReference type="SAM" id="MobiDB-lite"/>
    </source>
</evidence>
<evidence type="ECO:0000313" key="6">
    <source>
        <dbReference type="EMBL" id="BDG69433.1"/>
    </source>
</evidence>
<dbReference type="Pfam" id="PF18335">
    <property type="entry name" value="SH3_13"/>
    <property type="match status" value="1"/>
</dbReference>
<dbReference type="Gene3D" id="3.40.50.300">
    <property type="entry name" value="P-loop containing nucleotide triphosphate hydrolases"/>
    <property type="match status" value="2"/>
</dbReference>
<dbReference type="EC" id="5.6.2.3" evidence="3"/>
<reference evidence="6 7" key="1">
    <citation type="submission" date="2022-03" db="EMBL/GenBank/DDBJ databases">
        <title>Complete genome sequence of Enterococcus innesii DB-1.</title>
        <authorList>
            <person name="Fukuda D."/>
            <person name="Nolasco-Hipolito C."/>
        </authorList>
    </citation>
    <scope>NUCLEOTIDE SEQUENCE [LARGE SCALE GENOMIC DNA]</scope>
    <source>
        <strain evidence="6 7">DB-1</strain>
    </source>
</reference>
<dbReference type="InterPro" id="IPR006345">
    <property type="entry name" value="RecD2"/>
</dbReference>
<dbReference type="Pfam" id="PF13538">
    <property type="entry name" value="UvrD_C_2"/>
    <property type="match status" value="1"/>
</dbReference>
<gene>
    <name evidence="6" type="primary">recD</name>
    <name evidence="3" type="synonym">recD2</name>
    <name evidence="6" type="ORF">ENLAB_29970</name>
</gene>
<dbReference type="SUPFAM" id="SSF52540">
    <property type="entry name" value="P-loop containing nucleoside triphosphate hydrolases"/>
    <property type="match status" value="1"/>
</dbReference>
<feature type="region of interest" description="Disordered" evidence="4">
    <location>
        <begin position="763"/>
        <end position="799"/>
    </location>
</feature>
<evidence type="ECO:0000256" key="2">
    <source>
        <dbReference type="ARBA" id="ARBA00022840"/>
    </source>
</evidence>
<evidence type="ECO:0000256" key="3">
    <source>
        <dbReference type="HAMAP-Rule" id="MF_01488"/>
    </source>
</evidence>
<feature type="binding site" evidence="3">
    <location>
        <begin position="359"/>
        <end position="363"/>
    </location>
    <ligand>
        <name>ATP</name>
        <dbReference type="ChEBI" id="CHEBI:30616"/>
    </ligand>
</feature>
<feature type="domain" description="AAA+ ATPase" evidence="5">
    <location>
        <begin position="348"/>
        <end position="505"/>
    </location>
</feature>
<keyword evidence="3" id="KW-0413">Isomerase</keyword>
<dbReference type="InterPro" id="IPR050534">
    <property type="entry name" value="Coronavir_polyprotein_1ab"/>
</dbReference>
<dbReference type="Gene3D" id="2.30.30.940">
    <property type="match status" value="1"/>
</dbReference>
<dbReference type="NCBIfam" id="TIGR01448">
    <property type="entry name" value="recD_rel"/>
    <property type="match status" value="1"/>
</dbReference>
<proteinExistence type="inferred from homology"/>
<dbReference type="Pfam" id="PF13245">
    <property type="entry name" value="AAA_19"/>
    <property type="match status" value="1"/>
</dbReference>
<dbReference type="Pfam" id="PF23139">
    <property type="entry name" value="OB_YrrC"/>
    <property type="match status" value="1"/>
</dbReference>
<keyword evidence="3" id="KW-0238">DNA-binding</keyword>
<dbReference type="SMART" id="SM00382">
    <property type="entry name" value="AAA"/>
    <property type="match status" value="1"/>
</dbReference>
<dbReference type="Pfam" id="PF14490">
    <property type="entry name" value="HHH_RecD2"/>
    <property type="match status" value="1"/>
</dbReference>
<dbReference type="HAMAP" id="MF_01488">
    <property type="entry name" value="RecD2"/>
    <property type="match status" value="1"/>
</dbReference>
<comment type="function">
    <text evidence="3">DNA-dependent ATPase and ATP-dependent 5'-3' DNA helicase. Has no activity on blunt DNA or DNA with 3'-overhangs, requires at least 10 bases of 5'-ssDNA for helicase activity.</text>
</comment>
<dbReference type="PANTHER" id="PTHR43788:SF6">
    <property type="entry name" value="DNA HELICASE B"/>
    <property type="match status" value="1"/>
</dbReference>
<dbReference type="CDD" id="cd17933">
    <property type="entry name" value="DEXSc_RecD-like"/>
    <property type="match status" value="1"/>
</dbReference>
<keyword evidence="3" id="KW-0347">Helicase</keyword>
<keyword evidence="2 3" id="KW-0067">ATP-binding</keyword>
<dbReference type="InterPro" id="IPR041451">
    <property type="entry name" value="RecD2_SH13"/>
</dbReference>
<organism evidence="6 7">
    <name type="scientific">Enterococcus innesii</name>
    <dbReference type="NCBI Taxonomy" id="2839759"/>
    <lineage>
        <taxon>Bacteria</taxon>
        <taxon>Bacillati</taxon>
        <taxon>Bacillota</taxon>
        <taxon>Bacilli</taxon>
        <taxon>Lactobacillales</taxon>
        <taxon>Enterococcaceae</taxon>
        <taxon>Enterococcus</taxon>
    </lineage>
</organism>
<keyword evidence="3" id="KW-0378">Hydrolase</keyword>
<feature type="compositionally biased region" description="Polar residues" evidence="4">
    <location>
        <begin position="778"/>
        <end position="799"/>
    </location>
</feature>
<dbReference type="InterPro" id="IPR027785">
    <property type="entry name" value="UvrD-like_helicase_C"/>
</dbReference>
<dbReference type="Gene3D" id="1.10.10.2220">
    <property type="match status" value="1"/>
</dbReference>
<feature type="region of interest" description="Disordered" evidence="4">
    <location>
        <begin position="813"/>
        <end position="835"/>
    </location>
</feature>
<comment type="similarity">
    <text evidence="3">Belongs to the RecD family. RecD2 subfamily.</text>
</comment>
<dbReference type="CDD" id="cd18809">
    <property type="entry name" value="SF1_C_RecD"/>
    <property type="match status" value="1"/>
</dbReference>
<comment type="catalytic activity">
    <reaction evidence="3">
        <text>ATP + H2O = ADP + phosphate + H(+)</text>
        <dbReference type="Rhea" id="RHEA:13065"/>
        <dbReference type="ChEBI" id="CHEBI:15377"/>
        <dbReference type="ChEBI" id="CHEBI:15378"/>
        <dbReference type="ChEBI" id="CHEBI:30616"/>
        <dbReference type="ChEBI" id="CHEBI:43474"/>
        <dbReference type="ChEBI" id="CHEBI:456216"/>
        <dbReference type="EC" id="5.6.2.3"/>
    </reaction>
</comment>
<name>A0ABM7XWA0_9ENTE</name>
<accession>A0ABM7XWA0</accession>
<evidence type="ECO:0000256" key="1">
    <source>
        <dbReference type="ARBA" id="ARBA00022741"/>
    </source>
</evidence>
<sequence>MIPERTFFVGHVAAIFFQNPSNFYKVLLVKVTENNADYKDSEIVVTGSFGEIQEEEKYRFFGELVNHPKYGVQLKAESYQQEQPTSEQGLIAYLSGEKFPGIGKKTAEKIVDLLGEEAIDRMLEEPTLLEQIPGLNESKQKMILDTVRQNHGMDQVIVGLSRYGFGSQLSFAIYQAYKNEALSIIEENPYQLVEDIEGIGFKRADGIAEQLGIEASSPQRFRAAVLHQIFAQSLQTGNTFIHAQDLLEQTLRLLETSRPIEIAPDDLASTIIQLVEEGKIQQEETRLYENSLYFSEWGIASSIERLLSRKKEIVYPEKTISKTLRKIEKHLGITYGSSQEEAIKEAIRSPLFILTGGPGTGKTTVINGIVQLFAELNDLDLEPSKYSEETFPILLAAPTGRAAKRMNETTGLPSGTIHRLLGLNGREKAPSISPKELEGGLLIVDEMSMVDTWLANTLFKSIPTNMQVIFVGDKDQLPSVGPGQVLHDLLAIDAIPKQELTEIYRQGDGSSIIPLAHAIKNGQLPADFTQNQKDRSFFACDAYKIEPLIAQIVKRAKDKGYTPQDIQVLAPMYRGAAGIDALNKMMQEIFNPNDGTKKEVTFNDTVYRIGDKVLQLVNSPEDNVFNGDMGQIVGITLAKQSEDKVDELVIQFDANEVTYKRNEWNKITLSYCCSIHKSQGSEFQMVILPMVHQYQRMLQRNLLYTAVTRSKEMLILLGEPQAYQTCVSHESATRLTTLKERINGTEKMTPLQRAKLAQFEEADDPFYDDSSENRKVKTSSTKLQDQSSAEAAANQQVAEKTSDSGLDLFAFAETEPSTSNQTEIAKPLSGGKDLSEGTMGEEALIEETSNDGVLTLTMVKKHLVDPMIGMKDCSPYDFMPAKNG</sequence>
<dbReference type="Proteomes" id="UP000831692">
    <property type="component" value="Chromosome"/>
</dbReference>
<keyword evidence="1 3" id="KW-0547">Nucleotide-binding</keyword>
<dbReference type="PANTHER" id="PTHR43788">
    <property type="entry name" value="DNA2/NAM7 HELICASE FAMILY MEMBER"/>
    <property type="match status" value="1"/>
</dbReference>
<dbReference type="RefSeq" id="WP_200125154.1">
    <property type="nucleotide sequence ID" value="NZ_AP025635.1"/>
</dbReference>
<dbReference type="InterPro" id="IPR003593">
    <property type="entry name" value="AAA+_ATPase"/>
</dbReference>
<dbReference type="InterPro" id="IPR027417">
    <property type="entry name" value="P-loop_NTPase"/>
</dbReference>
<dbReference type="EMBL" id="AP025635">
    <property type="protein sequence ID" value="BDG69433.1"/>
    <property type="molecule type" value="Genomic_DNA"/>
</dbReference>
<evidence type="ECO:0000313" key="7">
    <source>
        <dbReference type="Proteomes" id="UP000831692"/>
    </source>
</evidence>
<keyword evidence="7" id="KW-1185">Reference proteome</keyword>